<feature type="compositionally biased region" description="Low complexity" evidence="1">
    <location>
        <begin position="460"/>
        <end position="473"/>
    </location>
</feature>
<dbReference type="GO" id="GO:0003677">
    <property type="term" value="F:DNA binding"/>
    <property type="evidence" value="ECO:0007669"/>
    <property type="project" value="InterPro"/>
</dbReference>
<organism evidence="2 3">
    <name type="scientific">Symbiodinium microadriaticum</name>
    <name type="common">Dinoflagellate</name>
    <name type="synonym">Zooxanthella microadriatica</name>
    <dbReference type="NCBI Taxonomy" id="2951"/>
    <lineage>
        <taxon>Eukaryota</taxon>
        <taxon>Sar</taxon>
        <taxon>Alveolata</taxon>
        <taxon>Dinophyceae</taxon>
        <taxon>Suessiales</taxon>
        <taxon>Symbiodiniaceae</taxon>
        <taxon>Symbiodinium</taxon>
    </lineage>
</organism>
<dbReference type="AlphaFoldDB" id="A0A1Q9BY15"/>
<sequence length="657" mass="71320">MAASYSDSEAVFKRRVETSGLSDEDVANLLSGLKTRKQLACVSSYTPGQADEGPLLAAFSKLRELFGRKSSSTVAKRGNALQKYVRWLHRAFPGQPALPFSSVHIDEYLESMQEQRCKPGAFTSFTEAVNFGVHVVGLPITRVSNPNPFQRGAGANQILSPWARGAVALELQKKAERVQSAVLSADAVVYLENFLADAGQDIVDRYAAGCLLFAIFSRSRISDLRKVRDWHVDFSCIKSHSQGFLECSTRSHKTARDVAASGLAMPLVAPALGLKGVSWAVVFSEVASAVGLSFEDREEGPLLPAPDQSGGWLQRSVTTAEAGAWLRQILCKGGMPYEGVTGHSLKSTTLSWCSKFGMDKHTRLQLGHHATGDGTLNTYGRDFLAPALRKYDDLLSAIRKGTFYPDLTRSGRVNPTADAVKVEVSDDEPMEFGLPSFASEDSFEKVLPTPVEDINEITGGRDVSSSDSGSSQDEALAGVEPSDSEEMEPAFSEAKPKPSWEPGYIMYKHVRTHVIHLSAQGSSSGVFACGRKMTADFKLVEQAKFLSLRKCKTCEGAKPLRDTGALVQAVNALRQRKDAAESTERCFLILFDAHVNKTCAIAYVTDGICVRPRCAGHTECLVKILLDARAQESRVNVHTATPRSAGDLKGGKEQIMS</sequence>
<feature type="region of interest" description="Disordered" evidence="1">
    <location>
        <begin position="454"/>
        <end position="496"/>
    </location>
</feature>
<protein>
    <submittedName>
        <fullName evidence="2">Uncharacterized protein</fullName>
    </submittedName>
</protein>
<evidence type="ECO:0000256" key="1">
    <source>
        <dbReference type="SAM" id="MobiDB-lite"/>
    </source>
</evidence>
<dbReference type="InterPro" id="IPR011010">
    <property type="entry name" value="DNA_brk_join_enz"/>
</dbReference>
<feature type="region of interest" description="Disordered" evidence="1">
    <location>
        <begin position="637"/>
        <end position="657"/>
    </location>
</feature>
<keyword evidence="3" id="KW-1185">Reference proteome</keyword>
<dbReference type="SUPFAM" id="SSF56349">
    <property type="entry name" value="DNA breaking-rejoining enzymes"/>
    <property type="match status" value="1"/>
</dbReference>
<dbReference type="OrthoDB" id="445524at2759"/>
<name>A0A1Q9BY15_SYMMI</name>
<comment type="caution">
    <text evidence="2">The sequence shown here is derived from an EMBL/GenBank/DDBJ whole genome shotgun (WGS) entry which is preliminary data.</text>
</comment>
<dbReference type="Proteomes" id="UP000186817">
    <property type="component" value="Unassembled WGS sequence"/>
</dbReference>
<accession>A0A1Q9BY15</accession>
<reference evidence="2 3" key="1">
    <citation type="submission" date="2016-02" db="EMBL/GenBank/DDBJ databases">
        <title>Genome analysis of coral dinoflagellate symbionts highlights evolutionary adaptations to a symbiotic lifestyle.</title>
        <authorList>
            <person name="Aranda M."/>
            <person name="Li Y."/>
            <person name="Liew Y.J."/>
            <person name="Baumgarten S."/>
            <person name="Simakov O."/>
            <person name="Wilson M."/>
            <person name="Piel J."/>
            <person name="Ashoor H."/>
            <person name="Bougouffa S."/>
            <person name="Bajic V.B."/>
            <person name="Ryu T."/>
            <person name="Ravasi T."/>
            <person name="Bayer T."/>
            <person name="Micklem G."/>
            <person name="Kim H."/>
            <person name="Bhak J."/>
            <person name="Lajeunesse T.C."/>
            <person name="Voolstra C.R."/>
        </authorList>
    </citation>
    <scope>NUCLEOTIDE SEQUENCE [LARGE SCALE GENOMIC DNA]</scope>
    <source>
        <strain evidence="2 3">CCMP2467</strain>
    </source>
</reference>
<evidence type="ECO:0000313" key="3">
    <source>
        <dbReference type="Proteomes" id="UP000186817"/>
    </source>
</evidence>
<evidence type="ECO:0000313" key="2">
    <source>
        <dbReference type="EMBL" id="OLP75470.1"/>
    </source>
</evidence>
<proteinExistence type="predicted"/>
<gene>
    <name evidence="2" type="ORF">AK812_SmicGene44723</name>
</gene>
<dbReference type="EMBL" id="LSRX01002462">
    <property type="protein sequence ID" value="OLP75470.1"/>
    <property type="molecule type" value="Genomic_DNA"/>
</dbReference>